<evidence type="ECO:0000313" key="3">
    <source>
        <dbReference type="Proteomes" id="UP000240418"/>
    </source>
</evidence>
<keyword evidence="3" id="KW-1185">Reference proteome</keyword>
<dbReference type="Gene3D" id="2.40.50.870">
    <property type="entry name" value="Protein of unknown function (DUF3299)"/>
    <property type="match status" value="1"/>
</dbReference>
<name>A0A2P8FDE7_9RHOB</name>
<dbReference type="Proteomes" id="UP000240418">
    <property type="component" value="Unassembled WGS sequence"/>
</dbReference>
<feature type="chain" id="PRO_5015137513" description="DUF3299 domain-containing protein" evidence="1">
    <location>
        <begin position="33"/>
        <end position="175"/>
    </location>
</feature>
<dbReference type="RefSeq" id="WP_243403633.1">
    <property type="nucleotide sequence ID" value="NZ_PYGJ01000005.1"/>
</dbReference>
<protein>
    <recommendedName>
        <fullName evidence="4">DUF3299 domain-containing protein</fullName>
    </recommendedName>
</protein>
<reference evidence="2 3" key="1">
    <citation type="submission" date="2018-03" db="EMBL/GenBank/DDBJ databases">
        <title>Genomic Encyclopedia of Archaeal and Bacterial Type Strains, Phase II (KMG-II): from individual species to whole genera.</title>
        <authorList>
            <person name="Goeker M."/>
        </authorList>
    </citation>
    <scope>NUCLEOTIDE SEQUENCE [LARGE SCALE GENOMIC DNA]</scope>
    <source>
        <strain evidence="2 3">DSM 100673</strain>
    </source>
</reference>
<dbReference type="EMBL" id="PYGJ01000005">
    <property type="protein sequence ID" value="PSL19755.1"/>
    <property type="molecule type" value="Genomic_DNA"/>
</dbReference>
<comment type="caution">
    <text evidence="2">The sequence shown here is derived from an EMBL/GenBank/DDBJ whole genome shotgun (WGS) entry which is preliminary data.</text>
</comment>
<gene>
    <name evidence="2" type="ORF">CLV88_105178</name>
</gene>
<evidence type="ECO:0000256" key="1">
    <source>
        <dbReference type="SAM" id="SignalP"/>
    </source>
</evidence>
<evidence type="ECO:0008006" key="4">
    <source>
        <dbReference type="Google" id="ProtNLM"/>
    </source>
</evidence>
<dbReference type="PROSITE" id="PS51257">
    <property type="entry name" value="PROKAR_LIPOPROTEIN"/>
    <property type="match status" value="1"/>
</dbReference>
<dbReference type="InterPro" id="IPR021727">
    <property type="entry name" value="DUF3299"/>
</dbReference>
<keyword evidence="1" id="KW-0732">Signal</keyword>
<accession>A0A2P8FDE7</accession>
<evidence type="ECO:0000313" key="2">
    <source>
        <dbReference type="EMBL" id="PSL19755.1"/>
    </source>
</evidence>
<feature type="signal peptide" evidence="1">
    <location>
        <begin position="1"/>
        <end position="32"/>
    </location>
</feature>
<dbReference type="AlphaFoldDB" id="A0A2P8FDE7"/>
<proteinExistence type="predicted"/>
<dbReference type="Pfam" id="PF11736">
    <property type="entry name" value="DUF3299"/>
    <property type="match status" value="1"/>
</dbReference>
<sequence>MTKLLGQNGSVSRRGLIMGGLAALSCSTPVFASDGAIDLNWKQLKPDVARRYAAPTQPLSHSAAPTRTFSDPRAFMVVKDYNGKRVRLPGFLIPLEMTAQGSSEFLLVPFVGACIHIPPPPPNQIVHVTTQAPYEVQGLFEPVYAVGMLNTVLTESVYAQASYTLEVEEFEPVSL</sequence>
<organism evidence="2 3">
    <name type="scientific">Shimia abyssi</name>
    <dbReference type="NCBI Taxonomy" id="1662395"/>
    <lineage>
        <taxon>Bacteria</taxon>
        <taxon>Pseudomonadati</taxon>
        <taxon>Pseudomonadota</taxon>
        <taxon>Alphaproteobacteria</taxon>
        <taxon>Rhodobacterales</taxon>
        <taxon>Roseobacteraceae</taxon>
    </lineage>
</organism>